<sequence>MSRRSGLVVDTKNILQTSRRNMFLMEKDPRKVQNNLSLPTTTRASAPRASSNKASAPKLNLSANISNKLLKNRLAVNKTSLSSICKSNYKYYRSAGFTKKFMGYMFEDTSMDKKLKKEIVIERMRNKMSKIDTKRQLVQNDRDKKKKILSFYRKNYDIKLKNISMPIEKLEDILSAKVTKRKQQKASLTIQTAFRKFIVLKKYKQFVQRRLDAASYIQRVWKRYRMISMVPKAWKKFKNERICRIQKYMRGYIVHKRTFETLSRIKLTTNFEYFGKIKDQLHENSQIKIRYYWLKWKKNVEKRKKAKAKAVAKNKRPKLSNKFNSFKKGSVVYKNPPIANVSPAMHLNSTHKESTPARILTQLESSKKKMSCMTGLNLDSPAIRMDQGDSLSSHKELASNEEEDKE</sequence>
<evidence type="ECO:0000313" key="2">
    <source>
        <dbReference type="EMBL" id="CAI2368480.1"/>
    </source>
</evidence>
<feature type="region of interest" description="Disordered" evidence="1">
    <location>
        <begin position="28"/>
        <end position="57"/>
    </location>
</feature>
<dbReference type="Pfam" id="PF00612">
    <property type="entry name" value="IQ"/>
    <property type="match status" value="1"/>
</dbReference>
<protein>
    <submittedName>
        <fullName evidence="2">Uncharacterized protein</fullName>
    </submittedName>
</protein>
<evidence type="ECO:0000256" key="1">
    <source>
        <dbReference type="SAM" id="MobiDB-lite"/>
    </source>
</evidence>
<accession>A0AAD1UK91</accession>
<dbReference type="EMBL" id="CAMPGE010009613">
    <property type="protein sequence ID" value="CAI2368480.1"/>
    <property type="molecule type" value="Genomic_DNA"/>
</dbReference>
<dbReference type="PROSITE" id="PS50096">
    <property type="entry name" value="IQ"/>
    <property type="match status" value="2"/>
</dbReference>
<keyword evidence="3" id="KW-1185">Reference proteome</keyword>
<feature type="region of interest" description="Disordered" evidence="1">
    <location>
        <begin position="378"/>
        <end position="406"/>
    </location>
</feature>
<reference evidence="2" key="1">
    <citation type="submission" date="2023-07" db="EMBL/GenBank/DDBJ databases">
        <authorList>
            <consortium name="AG Swart"/>
            <person name="Singh M."/>
            <person name="Singh A."/>
            <person name="Seah K."/>
            <person name="Emmerich C."/>
        </authorList>
    </citation>
    <scope>NUCLEOTIDE SEQUENCE</scope>
    <source>
        <strain evidence="2">DP1</strain>
    </source>
</reference>
<dbReference type="Proteomes" id="UP001295684">
    <property type="component" value="Unassembled WGS sequence"/>
</dbReference>
<proteinExistence type="predicted"/>
<dbReference type="InterPro" id="IPR000048">
    <property type="entry name" value="IQ_motif_EF-hand-BS"/>
</dbReference>
<organism evidence="2 3">
    <name type="scientific">Euplotes crassus</name>
    <dbReference type="NCBI Taxonomy" id="5936"/>
    <lineage>
        <taxon>Eukaryota</taxon>
        <taxon>Sar</taxon>
        <taxon>Alveolata</taxon>
        <taxon>Ciliophora</taxon>
        <taxon>Intramacronucleata</taxon>
        <taxon>Spirotrichea</taxon>
        <taxon>Hypotrichia</taxon>
        <taxon>Euplotida</taxon>
        <taxon>Euplotidae</taxon>
        <taxon>Moneuplotes</taxon>
    </lineage>
</organism>
<comment type="caution">
    <text evidence="2">The sequence shown here is derived from an EMBL/GenBank/DDBJ whole genome shotgun (WGS) entry which is preliminary data.</text>
</comment>
<gene>
    <name evidence="2" type="ORF">ECRASSUSDP1_LOCUS9773</name>
</gene>
<name>A0AAD1UK91_EUPCR</name>
<evidence type="ECO:0000313" key="3">
    <source>
        <dbReference type="Proteomes" id="UP001295684"/>
    </source>
</evidence>
<feature type="compositionally biased region" description="Polar residues" evidence="1">
    <location>
        <begin position="32"/>
        <end position="54"/>
    </location>
</feature>
<dbReference type="AlphaFoldDB" id="A0AAD1UK91"/>